<dbReference type="AlphaFoldDB" id="A0A926JE40"/>
<reference evidence="1" key="1">
    <citation type="submission" date="2020-08" db="EMBL/GenBank/DDBJ databases">
        <title>Paracoccus amoyensis sp. nov., isolated from the surface seawater at coast of Xiamen, Fujian.</title>
        <authorList>
            <person name="Lyu L."/>
        </authorList>
    </citation>
    <scope>NUCLEOTIDE SEQUENCE</scope>
    <source>
        <strain evidence="1">11-3</strain>
    </source>
</reference>
<accession>A0A926JE40</accession>
<evidence type="ECO:0000313" key="2">
    <source>
        <dbReference type="Proteomes" id="UP000608594"/>
    </source>
</evidence>
<keyword evidence="2" id="KW-1185">Reference proteome</keyword>
<organism evidence="1 2">
    <name type="scientific">Paracoccus amoyensis</name>
    <dbReference type="NCBI Taxonomy" id="2760093"/>
    <lineage>
        <taxon>Bacteria</taxon>
        <taxon>Pseudomonadati</taxon>
        <taxon>Pseudomonadota</taxon>
        <taxon>Alphaproteobacteria</taxon>
        <taxon>Rhodobacterales</taxon>
        <taxon>Paracoccaceae</taxon>
        <taxon>Paracoccus</taxon>
    </lineage>
</organism>
<proteinExistence type="predicted"/>
<dbReference type="Proteomes" id="UP000608594">
    <property type="component" value="Unassembled WGS sequence"/>
</dbReference>
<dbReference type="EMBL" id="JACOQL010000007">
    <property type="protein sequence ID" value="MBC9248454.1"/>
    <property type="molecule type" value="Genomic_DNA"/>
</dbReference>
<comment type="caution">
    <text evidence="1">The sequence shown here is derived from an EMBL/GenBank/DDBJ whole genome shotgun (WGS) entry which is preliminary data.</text>
</comment>
<evidence type="ECO:0000313" key="1">
    <source>
        <dbReference type="EMBL" id="MBC9248454.1"/>
    </source>
</evidence>
<protein>
    <submittedName>
        <fullName evidence="1">Uncharacterized protein</fullName>
    </submittedName>
</protein>
<gene>
    <name evidence="1" type="ORF">H4P12_17465</name>
</gene>
<name>A0A926JE40_9RHOB</name>
<sequence length="52" mass="5773">MMTRIASYISKFFAALNASIELAAAVENRRAPSSKALKTLGIPERQFRAVQF</sequence>